<comment type="caution">
    <text evidence="1">The sequence shown here is derived from an EMBL/GenBank/DDBJ whole genome shotgun (WGS) entry which is preliminary data.</text>
</comment>
<evidence type="ECO:0000313" key="2">
    <source>
        <dbReference type="Proteomes" id="UP000198157"/>
    </source>
</evidence>
<dbReference type="EMBL" id="NIVS01000019">
    <property type="protein sequence ID" value="OWQ54347.1"/>
    <property type="molecule type" value="Genomic_DNA"/>
</dbReference>
<reference evidence="1 2" key="1">
    <citation type="submission" date="2017-06" db="EMBL/GenBank/DDBJ databases">
        <authorList>
            <person name="Kim H.J."/>
            <person name="Triplett B.A."/>
        </authorList>
    </citation>
    <scope>NUCLEOTIDE SEQUENCE [LARGE SCALE GENOMIC DNA]</scope>
    <source>
        <strain evidence="1 2">13146</strain>
    </source>
</reference>
<dbReference type="Proteomes" id="UP000198157">
    <property type="component" value="Unassembled WGS sequence"/>
</dbReference>
<dbReference type="AlphaFoldDB" id="A0A246HNF4"/>
<sequence>MSHYRLIIHCHDQRWGQFDSEGPQAREHLIALAARLPDADGFRLQWQQAVGEQRLLQSGPDGLKVLSSEPVYRDMPAP</sequence>
<protein>
    <recommendedName>
        <fullName evidence="3">Cytoplasmic protein</fullName>
    </recommendedName>
</protein>
<proteinExistence type="predicted"/>
<accession>A0A246HNF4</accession>
<evidence type="ECO:0008006" key="3">
    <source>
        <dbReference type="Google" id="ProtNLM"/>
    </source>
</evidence>
<name>A0A246HNF4_STEMA</name>
<dbReference type="OrthoDB" id="6579773at2"/>
<organism evidence="1 2">
    <name type="scientific">Stenotrophomonas maltophilia</name>
    <name type="common">Pseudomonas maltophilia</name>
    <name type="synonym">Xanthomonas maltophilia</name>
    <dbReference type="NCBI Taxonomy" id="40324"/>
    <lineage>
        <taxon>Bacteria</taxon>
        <taxon>Pseudomonadati</taxon>
        <taxon>Pseudomonadota</taxon>
        <taxon>Gammaproteobacteria</taxon>
        <taxon>Lysobacterales</taxon>
        <taxon>Lysobacteraceae</taxon>
        <taxon>Stenotrophomonas</taxon>
        <taxon>Stenotrophomonas maltophilia group</taxon>
    </lineage>
</organism>
<evidence type="ECO:0000313" key="1">
    <source>
        <dbReference type="EMBL" id="OWQ54347.1"/>
    </source>
</evidence>
<gene>
    <name evidence="1" type="ORF">CEE60_08090</name>
</gene>